<dbReference type="InterPro" id="IPR003231">
    <property type="entry name" value="ACP"/>
</dbReference>
<dbReference type="PROSITE" id="PS50075">
    <property type="entry name" value="CARRIER"/>
    <property type="match status" value="1"/>
</dbReference>
<evidence type="ECO:0000256" key="8">
    <source>
        <dbReference type="NCBIfam" id="TIGR00517"/>
    </source>
</evidence>
<evidence type="ECO:0000256" key="7">
    <source>
        <dbReference type="HAMAP-Rule" id="MF_01217"/>
    </source>
</evidence>
<keyword evidence="4 7" id="KW-0276">Fatty acid metabolism</keyword>
<comment type="subcellular location">
    <subcellularLocation>
        <location evidence="7">Cytoplasm</location>
    </subcellularLocation>
</comment>
<comment type="caution">
    <text evidence="11">The sequence shown here is derived from an EMBL/GenBank/DDBJ whole genome shotgun (WGS) entry which is preliminary data.</text>
</comment>
<evidence type="ECO:0000313" key="11">
    <source>
        <dbReference type="EMBL" id="TCS93111.1"/>
    </source>
</evidence>
<organism evidence="11 12">
    <name type="scientific">Hazenella coriacea</name>
    <dbReference type="NCBI Taxonomy" id="1179467"/>
    <lineage>
        <taxon>Bacteria</taxon>
        <taxon>Bacillati</taxon>
        <taxon>Bacillota</taxon>
        <taxon>Bacilli</taxon>
        <taxon>Bacillales</taxon>
        <taxon>Thermoactinomycetaceae</taxon>
        <taxon>Hazenella</taxon>
    </lineage>
</organism>
<dbReference type="NCBIfam" id="NF002150">
    <property type="entry name" value="PRK00982.1-4"/>
    <property type="match status" value="1"/>
</dbReference>
<comment type="PTM">
    <text evidence="7">4'-phosphopantetheine is transferred from CoA to a specific serine of apo-ACP by AcpS. This modification is essential for activity because fatty acids are bound in thioester linkage to the sulfhydryl of the prosthetic group.</text>
</comment>
<keyword evidence="2 7" id="KW-0444">Lipid biosynthesis</keyword>
<name>A0A4R3L0S7_9BACL</name>
<dbReference type="UniPathway" id="UPA00094"/>
<dbReference type="InterPro" id="IPR036736">
    <property type="entry name" value="ACP-like_sf"/>
</dbReference>
<dbReference type="GO" id="GO:0000035">
    <property type="term" value="F:acyl binding"/>
    <property type="evidence" value="ECO:0007669"/>
    <property type="project" value="TreeGrafter"/>
</dbReference>
<comment type="PTM">
    <text evidence="9">4'-phosphopantetheine is transferred from CoA to a specific serine of apo-ACP by acpS.</text>
</comment>
<evidence type="ECO:0000256" key="9">
    <source>
        <dbReference type="RuleBase" id="RU003545"/>
    </source>
</evidence>
<keyword evidence="6 7" id="KW-0275">Fatty acid biosynthesis</keyword>
<sequence length="78" mass="8724">MANTLEKVTKIVVDRLNVKAEEVTMEAGIKEDLGADSLDVVDLIMELEEEFDLDIEDEEAEKISTIGDVVTYIDKHAK</sequence>
<keyword evidence="1 7" id="KW-0596">Phosphopantetheine</keyword>
<reference evidence="11 12" key="1">
    <citation type="submission" date="2019-03" db="EMBL/GenBank/DDBJ databases">
        <title>Genomic Encyclopedia of Type Strains, Phase IV (KMG-IV): sequencing the most valuable type-strain genomes for metagenomic binning, comparative biology and taxonomic classification.</title>
        <authorList>
            <person name="Goeker M."/>
        </authorList>
    </citation>
    <scope>NUCLEOTIDE SEQUENCE [LARGE SCALE GENOMIC DNA]</scope>
    <source>
        <strain evidence="11 12">DSM 45707</strain>
    </source>
</reference>
<keyword evidence="5 7" id="KW-0443">Lipid metabolism</keyword>
<feature type="modified residue" description="O-(pantetheine 4'-phosphoryl)serine" evidence="7">
    <location>
        <position position="37"/>
    </location>
</feature>
<keyword evidence="7" id="KW-0963">Cytoplasm</keyword>
<dbReference type="HAMAP" id="MF_01217">
    <property type="entry name" value="Acyl_carrier"/>
    <property type="match status" value="1"/>
</dbReference>
<dbReference type="Gene3D" id="1.10.1200.10">
    <property type="entry name" value="ACP-like"/>
    <property type="match status" value="1"/>
</dbReference>
<feature type="domain" description="Carrier" evidence="10">
    <location>
        <begin position="2"/>
        <end position="77"/>
    </location>
</feature>
<evidence type="ECO:0000256" key="5">
    <source>
        <dbReference type="ARBA" id="ARBA00023098"/>
    </source>
</evidence>
<dbReference type="NCBIfam" id="NF002148">
    <property type="entry name" value="PRK00982.1-2"/>
    <property type="match status" value="1"/>
</dbReference>
<keyword evidence="12" id="KW-1185">Reference proteome</keyword>
<dbReference type="PROSITE" id="PS00012">
    <property type="entry name" value="PHOSPHOPANTETHEINE"/>
    <property type="match status" value="1"/>
</dbReference>
<dbReference type="SUPFAM" id="SSF47336">
    <property type="entry name" value="ACP-like"/>
    <property type="match status" value="1"/>
</dbReference>
<evidence type="ECO:0000256" key="1">
    <source>
        <dbReference type="ARBA" id="ARBA00022450"/>
    </source>
</evidence>
<accession>A0A4R3L0S7</accession>
<dbReference type="Proteomes" id="UP000294937">
    <property type="component" value="Unassembled WGS sequence"/>
</dbReference>
<dbReference type="AlphaFoldDB" id="A0A4R3L0S7"/>
<evidence type="ECO:0000256" key="2">
    <source>
        <dbReference type="ARBA" id="ARBA00022516"/>
    </source>
</evidence>
<dbReference type="NCBIfam" id="TIGR00517">
    <property type="entry name" value="acyl_carrier"/>
    <property type="match status" value="1"/>
</dbReference>
<dbReference type="GO" id="GO:0009245">
    <property type="term" value="P:lipid A biosynthetic process"/>
    <property type="evidence" value="ECO:0007669"/>
    <property type="project" value="TreeGrafter"/>
</dbReference>
<dbReference type="GO" id="GO:0000036">
    <property type="term" value="F:acyl carrier activity"/>
    <property type="evidence" value="ECO:0007669"/>
    <property type="project" value="UniProtKB-UniRule"/>
</dbReference>
<dbReference type="InterPro" id="IPR009081">
    <property type="entry name" value="PP-bd_ACP"/>
</dbReference>
<evidence type="ECO:0000313" key="12">
    <source>
        <dbReference type="Proteomes" id="UP000294937"/>
    </source>
</evidence>
<dbReference type="Pfam" id="PF00550">
    <property type="entry name" value="PP-binding"/>
    <property type="match status" value="1"/>
</dbReference>
<proteinExistence type="inferred from homology"/>
<gene>
    <name evidence="7" type="primary">acpP</name>
    <name evidence="11" type="ORF">EDD58_10953</name>
</gene>
<dbReference type="NCBIfam" id="NF002151">
    <property type="entry name" value="PRK00982.1-5"/>
    <property type="match status" value="1"/>
</dbReference>
<comment type="similarity">
    <text evidence="7">Belongs to the acyl carrier protein (ACP) family.</text>
</comment>
<dbReference type="RefSeq" id="WP_131926228.1">
    <property type="nucleotide sequence ID" value="NZ_SMAG01000009.1"/>
</dbReference>
<protein>
    <recommendedName>
        <fullName evidence="7 8">Acyl carrier protein</fullName>
        <shortName evidence="7">ACP</shortName>
    </recommendedName>
</protein>
<dbReference type="PANTHER" id="PTHR20863:SF76">
    <property type="entry name" value="CARRIER DOMAIN-CONTAINING PROTEIN"/>
    <property type="match status" value="1"/>
</dbReference>
<evidence type="ECO:0000256" key="3">
    <source>
        <dbReference type="ARBA" id="ARBA00022553"/>
    </source>
</evidence>
<keyword evidence="3 7" id="KW-0597">Phosphoprotein</keyword>
<dbReference type="InterPro" id="IPR006162">
    <property type="entry name" value="Ppantetheine_attach_site"/>
</dbReference>
<evidence type="ECO:0000256" key="4">
    <source>
        <dbReference type="ARBA" id="ARBA00022832"/>
    </source>
</evidence>
<dbReference type="GO" id="GO:0005829">
    <property type="term" value="C:cytosol"/>
    <property type="evidence" value="ECO:0007669"/>
    <property type="project" value="TreeGrafter"/>
</dbReference>
<evidence type="ECO:0000256" key="6">
    <source>
        <dbReference type="ARBA" id="ARBA00023160"/>
    </source>
</evidence>
<comment type="function">
    <text evidence="7 9">Carrier of the growing fatty acid chain in fatty acid biosynthesis.</text>
</comment>
<comment type="pathway">
    <text evidence="7 9">Lipid metabolism; fatty acid biosynthesis.</text>
</comment>
<evidence type="ECO:0000259" key="10">
    <source>
        <dbReference type="PROSITE" id="PS50075"/>
    </source>
</evidence>
<dbReference type="OrthoDB" id="9804551at2"/>
<dbReference type="EMBL" id="SMAG01000009">
    <property type="protein sequence ID" value="TCS93111.1"/>
    <property type="molecule type" value="Genomic_DNA"/>
</dbReference>
<dbReference type="PANTHER" id="PTHR20863">
    <property type="entry name" value="ACYL CARRIER PROTEIN"/>
    <property type="match status" value="1"/>
</dbReference>
<dbReference type="GO" id="GO:0016020">
    <property type="term" value="C:membrane"/>
    <property type="evidence" value="ECO:0007669"/>
    <property type="project" value="GOC"/>
</dbReference>